<dbReference type="Proteomes" id="UP000051236">
    <property type="component" value="Unassembled WGS sequence"/>
</dbReference>
<dbReference type="eggNOG" id="COG3345">
    <property type="taxonomic scope" value="Bacteria"/>
</dbReference>
<evidence type="ECO:0000313" key="1">
    <source>
        <dbReference type="EMBL" id="KRM34847.1"/>
    </source>
</evidence>
<protein>
    <recommendedName>
        <fullName evidence="3">Alpha-galactosidase</fullName>
    </recommendedName>
</protein>
<gene>
    <name evidence="1" type="ORF">FC83_GL001984</name>
</gene>
<dbReference type="STRING" id="1423734.FC83_GL001984"/>
<accession>A0A0R1XXT7</accession>
<name>A0A0R1XXT7_9LACO</name>
<dbReference type="EMBL" id="AZGA01000020">
    <property type="protein sequence ID" value="KRM34847.1"/>
    <property type="molecule type" value="Genomic_DNA"/>
</dbReference>
<comment type="caution">
    <text evidence="1">The sequence shown here is derived from an EMBL/GenBank/DDBJ whole genome shotgun (WGS) entry which is preliminary data.</text>
</comment>
<organism evidence="1 2">
    <name type="scientific">Agrilactobacillus composti DSM 18527 = JCM 14202</name>
    <dbReference type="NCBI Taxonomy" id="1423734"/>
    <lineage>
        <taxon>Bacteria</taxon>
        <taxon>Bacillati</taxon>
        <taxon>Bacillota</taxon>
        <taxon>Bacilli</taxon>
        <taxon>Lactobacillales</taxon>
        <taxon>Lactobacillaceae</taxon>
        <taxon>Agrilactobacillus</taxon>
    </lineage>
</organism>
<dbReference type="InterPro" id="IPR017853">
    <property type="entry name" value="GH"/>
</dbReference>
<dbReference type="PATRIC" id="fig|1423734.3.peg.2008"/>
<dbReference type="AlphaFoldDB" id="A0A0R1XXT7"/>
<dbReference type="GO" id="GO:0004557">
    <property type="term" value="F:alpha-galactosidase activity"/>
    <property type="evidence" value="ECO:0007669"/>
    <property type="project" value="InterPro"/>
</dbReference>
<dbReference type="InterPro" id="IPR013785">
    <property type="entry name" value="Aldolase_TIM"/>
</dbReference>
<dbReference type="Gene3D" id="3.20.20.70">
    <property type="entry name" value="Aldolase class I"/>
    <property type="match status" value="1"/>
</dbReference>
<dbReference type="Gene3D" id="2.70.98.60">
    <property type="entry name" value="alpha-galactosidase from lactobacil brevis"/>
    <property type="match status" value="1"/>
</dbReference>
<proteinExistence type="predicted"/>
<reference evidence="1 2" key="1">
    <citation type="journal article" date="2015" name="Genome Announc.">
        <title>Expanding the biotechnology potential of lactobacilli through comparative genomics of 213 strains and associated genera.</title>
        <authorList>
            <person name="Sun Z."/>
            <person name="Harris H.M."/>
            <person name="McCann A."/>
            <person name="Guo C."/>
            <person name="Argimon S."/>
            <person name="Zhang W."/>
            <person name="Yang X."/>
            <person name="Jeffery I.B."/>
            <person name="Cooney J.C."/>
            <person name="Kagawa T.F."/>
            <person name="Liu W."/>
            <person name="Song Y."/>
            <person name="Salvetti E."/>
            <person name="Wrobel A."/>
            <person name="Rasinkangas P."/>
            <person name="Parkhill J."/>
            <person name="Rea M.C."/>
            <person name="O'Sullivan O."/>
            <person name="Ritari J."/>
            <person name="Douillard F.P."/>
            <person name="Paul Ross R."/>
            <person name="Yang R."/>
            <person name="Briner A.E."/>
            <person name="Felis G.E."/>
            <person name="de Vos W.M."/>
            <person name="Barrangou R."/>
            <person name="Klaenhammer T.R."/>
            <person name="Caufield P.W."/>
            <person name="Cui Y."/>
            <person name="Zhang H."/>
            <person name="O'Toole P.W."/>
        </authorList>
    </citation>
    <scope>NUCLEOTIDE SEQUENCE [LARGE SCALE GENOMIC DNA]</scope>
    <source>
        <strain evidence="1 2">DSM 18527</strain>
    </source>
</reference>
<keyword evidence="2" id="KW-1185">Reference proteome</keyword>
<sequence length="677" mass="75230">MKDNRGHVSWTIYPTKRATDFVLRTDTQVHSLVQAKLVQDAYDKNFSNGVSMYRSATTQSLTYNKQQVKEDSDTISVATYLKDHWDNTYIHTLCYHKDTAYLGVRTTFTNESDAVQHLALLSSFCLSGLSPFTDKNPVGQLELVRFRSKWAMEGRIERRPIEDYDLEESWKASGLAVAKFGQLGSMPVRRFFPIVGLTDASQDVTWLVKLAGAASWQLEALRLDDELVLTGGLPDQDYGQWQKTVEPKASFTTPWAYITVGSGRLEAVAHNFAPTTKADKLPVVFNEWATSWGKPSESSVETTVAALKAHDIDYYVIDAGWFADKNGDWQTNHGDWQVYQQAFPNGLKAATKTIHAAGLKAGLWFEMETVGAAAEQFQNTAHLAKKHDIPITAGTRRFWDMRDSWVQSYLTGKVIETLKTNNFDYLKIDYNDSLGVGVDSPEGLGAGLEDLIDNSLKFIHQIKADCPDMVIENCSSGGHRLTPAFMDITDFSSFSDAHESSCIPLIAANEQNIVPATKNLIWVVLHPEAEPDEFIYRLVSGFLGRICLSGNVTGLTSDQWQTVDAALALYQRCAPLISSGVPLRFGPDVLSYHDPQGWQVAGFSDTADLKTAGQVLLVAHTFDQPGLDRAVLPELGQGWQVQADFGCADLALDLNTNVTLNLNNHNFGAHVWLLERR</sequence>
<dbReference type="InterPro" id="IPR038417">
    <property type="entry name" value="Alpga-gal_N_sf"/>
</dbReference>
<dbReference type="Pfam" id="PF02065">
    <property type="entry name" value="Melibiase"/>
    <property type="match status" value="1"/>
</dbReference>
<evidence type="ECO:0008006" key="3">
    <source>
        <dbReference type="Google" id="ProtNLM"/>
    </source>
</evidence>
<dbReference type="SUPFAM" id="SSF51445">
    <property type="entry name" value="(Trans)glycosidases"/>
    <property type="match status" value="1"/>
</dbReference>
<evidence type="ECO:0000313" key="2">
    <source>
        <dbReference type="Proteomes" id="UP000051236"/>
    </source>
</evidence>
<dbReference type="CDD" id="cd14791">
    <property type="entry name" value="GH36"/>
    <property type="match status" value="1"/>
</dbReference>
<dbReference type="GO" id="GO:0016052">
    <property type="term" value="P:carbohydrate catabolic process"/>
    <property type="evidence" value="ECO:0007669"/>
    <property type="project" value="InterPro"/>
</dbReference>
<dbReference type="InterPro" id="IPR002252">
    <property type="entry name" value="Glyco_hydro_36"/>
</dbReference>